<keyword evidence="3" id="KW-1185">Reference proteome</keyword>
<dbReference type="Ensembl" id="ENSECAT00000127037.1">
    <property type="protein sequence ID" value="ENSECAP00000088823.1"/>
    <property type="gene ID" value="ENSECAG00000015748.4"/>
</dbReference>
<feature type="region of interest" description="Disordered" evidence="1">
    <location>
        <begin position="1"/>
        <end position="24"/>
    </location>
</feature>
<dbReference type="AlphaFoldDB" id="A0A9L0TR48"/>
<sequence>MVGNLPRITQPDLGPEDGDGQEGRAAVVHEDVHGLPEVLHLQDEVWKCSFGSPSSKQNNHHEEKVQEWPWPCQRGRSPVRCGPLHGIHQSLASRSFTPRYILQRIESTCPQRSLYVNVHRSMIHSGQKAETP</sequence>
<dbReference type="GeneTree" id="ENSGT00940000158198"/>
<accession>A0A9L0TR48</accession>
<name>A0A9L0TR48_HORSE</name>
<evidence type="ECO:0000313" key="2">
    <source>
        <dbReference type="Ensembl" id="ENSECAP00000088823.1"/>
    </source>
</evidence>
<reference evidence="2 3" key="1">
    <citation type="journal article" date="2009" name="Science">
        <title>Genome sequence, comparative analysis, and population genetics of the domestic horse.</title>
        <authorList>
            <consortium name="Broad Institute Genome Sequencing Platform"/>
            <consortium name="Broad Institute Whole Genome Assembly Team"/>
            <person name="Wade C.M."/>
            <person name="Giulotto E."/>
            <person name="Sigurdsson S."/>
            <person name="Zoli M."/>
            <person name="Gnerre S."/>
            <person name="Imsland F."/>
            <person name="Lear T.L."/>
            <person name="Adelson D.L."/>
            <person name="Bailey E."/>
            <person name="Bellone R.R."/>
            <person name="Bloecker H."/>
            <person name="Distl O."/>
            <person name="Edgar R.C."/>
            <person name="Garber M."/>
            <person name="Leeb T."/>
            <person name="Mauceli E."/>
            <person name="MacLeod J.N."/>
            <person name="Penedo M.C.T."/>
            <person name="Raison J.M."/>
            <person name="Sharpe T."/>
            <person name="Vogel J."/>
            <person name="Andersson L."/>
            <person name="Antczak D.F."/>
            <person name="Biagi T."/>
            <person name="Binns M.M."/>
            <person name="Chowdhary B.P."/>
            <person name="Coleman S.J."/>
            <person name="Della Valle G."/>
            <person name="Fryc S."/>
            <person name="Guerin G."/>
            <person name="Hasegawa T."/>
            <person name="Hill E.W."/>
            <person name="Jurka J."/>
            <person name="Kiialainen A."/>
            <person name="Lindgren G."/>
            <person name="Liu J."/>
            <person name="Magnani E."/>
            <person name="Mickelson J.R."/>
            <person name="Murray J."/>
            <person name="Nergadze S.G."/>
            <person name="Onofrio R."/>
            <person name="Pedroni S."/>
            <person name="Piras M.F."/>
            <person name="Raudsepp T."/>
            <person name="Rocchi M."/>
            <person name="Roeed K.H."/>
            <person name="Ryder O.A."/>
            <person name="Searle S."/>
            <person name="Skow L."/>
            <person name="Swinburne J.E."/>
            <person name="Syvaenen A.C."/>
            <person name="Tozaki T."/>
            <person name="Valberg S.J."/>
            <person name="Vaudin M."/>
            <person name="White J.R."/>
            <person name="Zody M.C."/>
            <person name="Lander E.S."/>
            <person name="Lindblad-Toh K."/>
        </authorList>
    </citation>
    <scope>NUCLEOTIDE SEQUENCE [LARGE SCALE GENOMIC DNA]</scope>
    <source>
        <strain evidence="2 3">Thoroughbred</strain>
    </source>
</reference>
<protein>
    <submittedName>
        <fullName evidence="2">Aryl hydrocarbon receptor nuclear translocator 2</fullName>
    </submittedName>
</protein>
<evidence type="ECO:0000256" key="1">
    <source>
        <dbReference type="SAM" id="MobiDB-lite"/>
    </source>
</evidence>
<dbReference type="Proteomes" id="UP000002281">
    <property type="component" value="Chromosome 1"/>
</dbReference>
<evidence type="ECO:0000313" key="3">
    <source>
        <dbReference type="Proteomes" id="UP000002281"/>
    </source>
</evidence>
<reference evidence="2" key="2">
    <citation type="submission" date="2025-08" db="UniProtKB">
        <authorList>
            <consortium name="Ensembl"/>
        </authorList>
    </citation>
    <scope>IDENTIFICATION</scope>
    <source>
        <strain evidence="2">Thoroughbred</strain>
    </source>
</reference>
<gene>
    <name evidence="2" type="primary">ARNT2</name>
</gene>
<proteinExistence type="predicted"/>
<reference evidence="2" key="3">
    <citation type="submission" date="2025-09" db="UniProtKB">
        <authorList>
            <consortium name="Ensembl"/>
        </authorList>
    </citation>
    <scope>IDENTIFICATION</scope>
    <source>
        <strain evidence="2">Thoroughbred</strain>
    </source>
</reference>
<organism evidence="2 3">
    <name type="scientific">Equus caballus</name>
    <name type="common">Horse</name>
    <dbReference type="NCBI Taxonomy" id="9796"/>
    <lineage>
        <taxon>Eukaryota</taxon>
        <taxon>Metazoa</taxon>
        <taxon>Chordata</taxon>
        <taxon>Craniata</taxon>
        <taxon>Vertebrata</taxon>
        <taxon>Euteleostomi</taxon>
        <taxon>Mammalia</taxon>
        <taxon>Eutheria</taxon>
        <taxon>Laurasiatheria</taxon>
        <taxon>Perissodactyla</taxon>
        <taxon>Equidae</taxon>
        <taxon>Equus</taxon>
    </lineage>
</organism>